<feature type="transmembrane region" description="Helical" evidence="1">
    <location>
        <begin position="78"/>
        <end position="96"/>
    </location>
</feature>
<feature type="transmembrane region" description="Helical" evidence="1">
    <location>
        <begin position="39"/>
        <end position="58"/>
    </location>
</feature>
<dbReference type="EMBL" id="JAIWYP010000013">
    <property type="protein sequence ID" value="KAH3716917.1"/>
    <property type="molecule type" value="Genomic_DNA"/>
</dbReference>
<evidence type="ECO:0000313" key="2">
    <source>
        <dbReference type="EMBL" id="KAH3716917.1"/>
    </source>
</evidence>
<dbReference type="OrthoDB" id="6268706at2759"/>
<feature type="transmembrane region" description="Helical" evidence="1">
    <location>
        <begin position="149"/>
        <end position="171"/>
    </location>
</feature>
<evidence type="ECO:0000256" key="1">
    <source>
        <dbReference type="SAM" id="Phobius"/>
    </source>
</evidence>
<dbReference type="AlphaFoldDB" id="A0A9D4C4D8"/>
<comment type="caution">
    <text evidence="2">The sequence shown here is derived from an EMBL/GenBank/DDBJ whole genome shotgun (WGS) entry which is preliminary data.</text>
</comment>
<feature type="transmembrane region" description="Helical" evidence="1">
    <location>
        <begin position="192"/>
        <end position="215"/>
    </location>
</feature>
<name>A0A9D4C4D8_DREPO</name>
<organism evidence="2 3">
    <name type="scientific">Dreissena polymorpha</name>
    <name type="common">Zebra mussel</name>
    <name type="synonym">Mytilus polymorpha</name>
    <dbReference type="NCBI Taxonomy" id="45954"/>
    <lineage>
        <taxon>Eukaryota</taxon>
        <taxon>Metazoa</taxon>
        <taxon>Spiralia</taxon>
        <taxon>Lophotrochozoa</taxon>
        <taxon>Mollusca</taxon>
        <taxon>Bivalvia</taxon>
        <taxon>Autobranchia</taxon>
        <taxon>Heteroconchia</taxon>
        <taxon>Euheterodonta</taxon>
        <taxon>Imparidentia</taxon>
        <taxon>Neoheterodontei</taxon>
        <taxon>Myida</taxon>
        <taxon>Dreissenoidea</taxon>
        <taxon>Dreissenidae</taxon>
        <taxon>Dreissena</taxon>
    </lineage>
</organism>
<reference evidence="2" key="1">
    <citation type="journal article" date="2019" name="bioRxiv">
        <title>The Genome of the Zebra Mussel, Dreissena polymorpha: A Resource for Invasive Species Research.</title>
        <authorList>
            <person name="McCartney M.A."/>
            <person name="Auch B."/>
            <person name="Kono T."/>
            <person name="Mallez S."/>
            <person name="Zhang Y."/>
            <person name="Obille A."/>
            <person name="Becker A."/>
            <person name="Abrahante J.E."/>
            <person name="Garbe J."/>
            <person name="Badalamenti J.P."/>
            <person name="Herman A."/>
            <person name="Mangelson H."/>
            <person name="Liachko I."/>
            <person name="Sullivan S."/>
            <person name="Sone E.D."/>
            <person name="Koren S."/>
            <person name="Silverstein K.A.T."/>
            <person name="Beckman K.B."/>
            <person name="Gohl D.M."/>
        </authorList>
    </citation>
    <scope>NUCLEOTIDE SEQUENCE</scope>
    <source>
        <strain evidence="2">Duluth1</strain>
        <tissue evidence="2">Whole animal</tissue>
    </source>
</reference>
<sequence>MNDDNKDRKVWCSFREERIHIVDNIPFCQQCHNKFGFKLFVFLLVVSLDIADLVSDWLLFHDVWLAKEGLVYGPPEDIVKYLLLAFSVLGTLTFLFEISNLWWDIFRRNPWVNVDLLSAITIWIEDVPQIAISVVIIACREEAISYFQLVKAAVIILGAIIRLIVSLVQYCSKSARKDLECAKVNKESRRHVVYRVFIMMGLILTLGGAITIFLFTQSERNADGSLNFKIPHRIMEGEFDDEKYFTNVSIYFSHSYFDYEKHNSSDSFFDSKNFLRLIKLNDVKNSKTDKNVHIIYDGTHTQFHIQVDGQKKCYIINKSTQQVTQETTCSILTNPEQFAFTFHFVKPSVPGLIFGDITYALKTGTSTNCETPTLKVADNLAAQMNNPISVLLRYYRTKPGVTEDNHIHKTSTSHKFYHASDLIDISEVWKTGFAYCKSSGSPAPHKGDNLEVQCL</sequence>
<keyword evidence="1" id="KW-0472">Membrane</keyword>
<reference evidence="2" key="2">
    <citation type="submission" date="2020-11" db="EMBL/GenBank/DDBJ databases">
        <authorList>
            <person name="McCartney M.A."/>
            <person name="Auch B."/>
            <person name="Kono T."/>
            <person name="Mallez S."/>
            <person name="Becker A."/>
            <person name="Gohl D.M."/>
            <person name="Silverstein K.A.T."/>
            <person name="Koren S."/>
            <person name="Bechman K.B."/>
            <person name="Herman A."/>
            <person name="Abrahante J.E."/>
            <person name="Garbe J."/>
        </authorList>
    </citation>
    <scope>NUCLEOTIDE SEQUENCE</scope>
    <source>
        <strain evidence="2">Duluth1</strain>
        <tissue evidence="2">Whole animal</tissue>
    </source>
</reference>
<dbReference type="Proteomes" id="UP000828390">
    <property type="component" value="Unassembled WGS sequence"/>
</dbReference>
<gene>
    <name evidence="2" type="ORF">DPMN_059651</name>
</gene>
<evidence type="ECO:0000313" key="3">
    <source>
        <dbReference type="Proteomes" id="UP000828390"/>
    </source>
</evidence>
<protein>
    <submittedName>
        <fullName evidence="2">Uncharacterized protein</fullName>
    </submittedName>
</protein>
<feature type="transmembrane region" description="Helical" evidence="1">
    <location>
        <begin position="116"/>
        <end position="137"/>
    </location>
</feature>
<accession>A0A9D4C4D8</accession>
<proteinExistence type="predicted"/>
<keyword evidence="1" id="KW-1133">Transmembrane helix</keyword>
<keyword evidence="3" id="KW-1185">Reference proteome</keyword>
<keyword evidence="1" id="KW-0812">Transmembrane</keyword>